<dbReference type="PRINTS" id="PR01651">
    <property type="entry name" value="SECGEXPORT"/>
</dbReference>
<keyword evidence="4 11" id="KW-0813">Transport</keyword>
<evidence type="ECO:0000256" key="9">
    <source>
        <dbReference type="ARBA" id="ARBA00023010"/>
    </source>
</evidence>
<comment type="caution">
    <text evidence="11">Lacks conserved residue(s) required for the propagation of feature annotation.</text>
</comment>
<evidence type="ECO:0000256" key="8">
    <source>
        <dbReference type="ARBA" id="ARBA00022989"/>
    </source>
</evidence>
<evidence type="ECO:0000256" key="3">
    <source>
        <dbReference type="ARBA" id="ARBA00017876"/>
    </source>
</evidence>
<accession>A5CVF6</accession>
<dbReference type="AlphaFoldDB" id="A5CVF6"/>
<dbReference type="GO" id="GO:0005886">
    <property type="term" value="C:plasma membrane"/>
    <property type="evidence" value="ECO:0007669"/>
    <property type="project" value="UniProtKB-SubCell"/>
</dbReference>
<organism evidence="12 13">
    <name type="scientific">Vesicomyosocius okutanii subsp. Calyptogena okutanii (strain HA)</name>
    <dbReference type="NCBI Taxonomy" id="412965"/>
    <lineage>
        <taxon>Bacteria</taxon>
        <taxon>Pseudomonadati</taxon>
        <taxon>Pseudomonadota</taxon>
        <taxon>Gammaproteobacteria</taxon>
        <taxon>Candidatus Pseudothioglobaceae</taxon>
        <taxon>Candidatus Vesicomyidisocius</taxon>
    </lineage>
</organism>
<dbReference type="STRING" id="412965.COSY_0976"/>
<sequence length="123" mass="12998">MMSFQFILIVHMFLALSLIVLILMQHGKGADAGAAFGAGVSGSVFGVRGANSFLYKLITGLSLGFFLTSLTLAYLATHDGSIGNKPISIMEQVTTGKLVVPDVPIATVTPILNKLDVIDIPDY</sequence>
<evidence type="ECO:0000256" key="7">
    <source>
        <dbReference type="ARBA" id="ARBA00022927"/>
    </source>
</evidence>
<keyword evidence="7 11" id="KW-0653">Protein transport</keyword>
<gene>
    <name evidence="12" type="primary">secG</name>
    <name evidence="12" type="ordered locus">COSY_0976</name>
</gene>
<protein>
    <recommendedName>
        <fullName evidence="3 11">Protein-export membrane protein SecG</fullName>
    </recommendedName>
</protein>
<evidence type="ECO:0000313" key="12">
    <source>
        <dbReference type="EMBL" id="BAF62074.1"/>
    </source>
</evidence>
<keyword evidence="10 11" id="KW-0472">Membrane</keyword>
<evidence type="ECO:0000256" key="10">
    <source>
        <dbReference type="ARBA" id="ARBA00023136"/>
    </source>
</evidence>
<dbReference type="PANTHER" id="PTHR34182">
    <property type="entry name" value="PROTEIN-EXPORT MEMBRANE PROTEIN SECG"/>
    <property type="match status" value="1"/>
</dbReference>
<dbReference type="GO" id="GO:0065002">
    <property type="term" value="P:intracellular protein transmembrane transport"/>
    <property type="evidence" value="ECO:0007669"/>
    <property type="project" value="TreeGrafter"/>
</dbReference>
<proteinExistence type="inferred from homology"/>
<evidence type="ECO:0000256" key="2">
    <source>
        <dbReference type="ARBA" id="ARBA00008445"/>
    </source>
</evidence>
<keyword evidence="5 11" id="KW-1003">Cell membrane</keyword>
<comment type="similarity">
    <text evidence="2 11">Belongs to the SecG family.</text>
</comment>
<evidence type="ECO:0000256" key="6">
    <source>
        <dbReference type="ARBA" id="ARBA00022692"/>
    </source>
</evidence>
<dbReference type="KEGG" id="vok:COSY_0976"/>
<comment type="function">
    <text evidence="11">Involved in protein export. Participates in an early event of protein translocation.</text>
</comment>
<comment type="subcellular location">
    <subcellularLocation>
        <location evidence="1 11">Cell membrane</location>
        <topology evidence="1 11">Multi-pass membrane protein</topology>
    </subcellularLocation>
</comment>
<dbReference type="eggNOG" id="COG1314">
    <property type="taxonomic scope" value="Bacteria"/>
</dbReference>
<dbReference type="GO" id="GO:0009306">
    <property type="term" value="P:protein secretion"/>
    <property type="evidence" value="ECO:0007669"/>
    <property type="project" value="UniProtKB-UniRule"/>
</dbReference>
<dbReference type="EMBL" id="AP009247">
    <property type="protein sequence ID" value="BAF62074.1"/>
    <property type="molecule type" value="Genomic_DNA"/>
</dbReference>
<dbReference type="Proteomes" id="UP000000247">
    <property type="component" value="Chromosome"/>
</dbReference>
<keyword evidence="13" id="KW-1185">Reference proteome</keyword>
<dbReference type="HOGENOM" id="CLU_094156_2_2_6"/>
<evidence type="ECO:0000256" key="4">
    <source>
        <dbReference type="ARBA" id="ARBA00022448"/>
    </source>
</evidence>
<dbReference type="InterPro" id="IPR004692">
    <property type="entry name" value="SecG"/>
</dbReference>
<keyword evidence="8 11" id="KW-1133">Transmembrane helix</keyword>
<keyword evidence="9 11" id="KW-0811">Translocation</keyword>
<evidence type="ECO:0000313" key="13">
    <source>
        <dbReference type="Proteomes" id="UP000000247"/>
    </source>
</evidence>
<keyword evidence="6 11" id="KW-0812">Transmembrane</keyword>
<evidence type="ECO:0000256" key="11">
    <source>
        <dbReference type="RuleBase" id="RU365087"/>
    </source>
</evidence>
<dbReference type="PANTHER" id="PTHR34182:SF1">
    <property type="entry name" value="PROTEIN-EXPORT MEMBRANE PROTEIN SECG"/>
    <property type="match status" value="1"/>
</dbReference>
<reference evidence="13" key="1">
    <citation type="journal article" date="2007" name="Curr. Biol.">
        <title>Reduced genome of the thioautotrophic intracellular symbiont in a deep-sea clam, Calyptogena okutanii.</title>
        <authorList>
            <person name="Kuwahara H."/>
            <person name="Yoshida T."/>
            <person name="Takaki Y."/>
            <person name="Shimamura S."/>
            <person name="Nishi S."/>
            <person name="Harada M."/>
            <person name="Matsuyama K."/>
            <person name="Takishita K."/>
            <person name="Kawato M."/>
            <person name="Uematsu K."/>
            <person name="Fujiwara Y."/>
            <person name="Sato T."/>
            <person name="Kato C."/>
            <person name="Kitagawa M."/>
            <person name="Kato I."/>
            <person name="Maruyama T."/>
        </authorList>
    </citation>
    <scope>NUCLEOTIDE SEQUENCE [LARGE SCALE GENOMIC DNA]</scope>
    <source>
        <strain evidence="13">HA</strain>
    </source>
</reference>
<feature type="transmembrane region" description="Helical" evidence="11">
    <location>
        <begin position="53"/>
        <end position="76"/>
    </location>
</feature>
<dbReference type="NCBIfam" id="TIGR00810">
    <property type="entry name" value="secG"/>
    <property type="match status" value="1"/>
</dbReference>
<evidence type="ECO:0000256" key="5">
    <source>
        <dbReference type="ARBA" id="ARBA00022475"/>
    </source>
</evidence>
<dbReference type="Pfam" id="PF03840">
    <property type="entry name" value="SecG"/>
    <property type="match status" value="1"/>
</dbReference>
<name>A5CVF6_VESOH</name>
<evidence type="ECO:0000256" key="1">
    <source>
        <dbReference type="ARBA" id="ARBA00004651"/>
    </source>
</evidence>
<dbReference type="GO" id="GO:0043952">
    <property type="term" value="P:protein transport by the Sec complex"/>
    <property type="evidence" value="ECO:0007669"/>
    <property type="project" value="TreeGrafter"/>
</dbReference>
<dbReference type="GO" id="GO:0015450">
    <property type="term" value="F:protein-transporting ATPase activity"/>
    <property type="evidence" value="ECO:0007669"/>
    <property type="project" value="UniProtKB-UniRule"/>
</dbReference>